<organism evidence="2 3">
    <name type="scientific">Thalassiosira oceanica</name>
    <name type="common">Marine diatom</name>
    <dbReference type="NCBI Taxonomy" id="159749"/>
    <lineage>
        <taxon>Eukaryota</taxon>
        <taxon>Sar</taxon>
        <taxon>Stramenopiles</taxon>
        <taxon>Ochrophyta</taxon>
        <taxon>Bacillariophyta</taxon>
        <taxon>Coscinodiscophyceae</taxon>
        <taxon>Thalassiosirophycidae</taxon>
        <taxon>Thalassiosirales</taxon>
        <taxon>Thalassiosiraceae</taxon>
        <taxon>Thalassiosira</taxon>
    </lineage>
</organism>
<protein>
    <submittedName>
        <fullName evidence="2">Uncharacterized protein</fullName>
    </submittedName>
</protein>
<evidence type="ECO:0000256" key="1">
    <source>
        <dbReference type="SAM" id="MobiDB-lite"/>
    </source>
</evidence>
<reference evidence="2 3" key="1">
    <citation type="journal article" date="2012" name="Genome Biol.">
        <title>Genome and low-iron response of an oceanic diatom adapted to chronic iron limitation.</title>
        <authorList>
            <person name="Lommer M."/>
            <person name="Specht M."/>
            <person name="Roy A.S."/>
            <person name="Kraemer L."/>
            <person name="Andreson R."/>
            <person name="Gutowska M.A."/>
            <person name="Wolf J."/>
            <person name="Bergner S.V."/>
            <person name="Schilhabel M.B."/>
            <person name="Klostermeier U.C."/>
            <person name="Beiko R.G."/>
            <person name="Rosenstiel P."/>
            <person name="Hippler M."/>
            <person name="Laroche J."/>
        </authorList>
    </citation>
    <scope>NUCLEOTIDE SEQUENCE [LARGE SCALE GENOMIC DNA]</scope>
    <source>
        <strain evidence="2 3">CCMP1005</strain>
    </source>
</reference>
<dbReference type="Proteomes" id="UP000266841">
    <property type="component" value="Unassembled WGS sequence"/>
</dbReference>
<feature type="compositionally biased region" description="Basic and acidic residues" evidence="1">
    <location>
        <begin position="56"/>
        <end position="66"/>
    </location>
</feature>
<gene>
    <name evidence="2" type="ORF">THAOC_18354</name>
</gene>
<feature type="compositionally biased region" description="Polar residues" evidence="1">
    <location>
        <begin position="33"/>
        <end position="45"/>
    </location>
</feature>
<keyword evidence="3" id="KW-1185">Reference proteome</keyword>
<dbReference type="AlphaFoldDB" id="K0S7J8"/>
<feature type="region of interest" description="Disordered" evidence="1">
    <location>
        <begin position="21"/>
        <end position="197"/>
    </location>
</feature>
<dbReference type="EMBL" id="AGNL01020303">
    <property type="protein sequence ID" value="EJK61200.1"/>
    <property type="molecule type" value="Genomic_DNA"/>
</dbReference>
<feature type="compositionally biased region" description="Basic and acidic residues" evidence="1">
    <location>
        <begin position="77"/>
        <end position="91"/>
    </location>
</feature>
<sequence>MSRRLGTRNDLGLKAWLKVQSIGEGQKECTHATDGSDTGRENNWSAVEGSGRTQKRRVEEDRDRRPYPVSGRIISVGRKDGMEGDRGEDGRRGRRRRPRPVPPPPQGDQEAERLARRRCREGGGQGHGDEPPDEPEEDVGLPRRGGDERAQARGGAEEVVRLPRRRGRGGAGRPEPPDEPEAVVRLARRGGGERAQA</sequence>
<feature type="non-terminal residue" evidence="2">
    <location>
        <position position="197"/>
    </location>
</feature>
<accession>K0S7J8</accession>
<evidence type="ECO:0000313" key="3">
    <source>
        <dbReference type="Proteomes" id="UP000266841"/>
    </source>
</evidence>
<evidence type="ECO:0000313" key="2">
    <source>
        <dbReference type="EMBL" id="EJK61200.1"/>
    </source>
</evidence>
<proteinExistence type="predicted"/>
<comment type="caution">
    <text evidence="2">The sequence shown here is derived from an EMBL/GenBank/DDBJ whole genome shotgun (WGS) entry which is preliminary data.</text>
</comment>
<name>K0S7J8_THAOC</name>
<feature type="compositionally biased region" description="Basic and acidic residues" evidence="1">
    <location>
        <begin position="140"/>
        <end position="161"/>
    </location>
</feature>